<dbReference type="KEGG" id="cmag:CBW24_05040"/>
<keyword evidence="2" id="KW-1185">Reference proteome</keyword>
<dbReference type="InterPro" id="IPR023214">
    <property type="entry name" value="HAD_sf"/>
</dbReference>
<dbReference type="Gene3D" id="1.10.150.450">
    <property type="match status" value="1"/>
</dbReference>
<dbReference type="EMBL" id="CP021404">
    <property type="protein sequence ID" value="ATI41427.1"/>
    <property type="molecule type" value="Genomic_DNA"/>
</dbReference>
<accession>A0A291LXR3</accession>
<evidence type="ECO:0000313" key="2">
    <source>
        <dbReference type="Proteomes" id="UP000219050"/>
    </source>
</evidence>
<dbReference type="AlphaFoldDB" id="A0A291LXR3"/>
<dbReference type="NCBIfam" id="TIGR01993">
    <property type="entry name" value="Pyr-5-nucltdase"/>
    <property type="match status" value="1"/>
</dbReference>
<protein>
    <submittedName>
        <fullName evidence="1">Pyrimidine 5'-nucleotidase</fullName>
    </submittedName>
</protein>
<dbReference type="InterPro" id="IPR010237">
    <property type="entry name" value="Pyr-5-nucltdase"/>
</dbReference>
<name>A0A291LXR3_9RHOB</name>
<dbReference type="Proteomes" id="UP000219050">
    <property type="component" value="Chromosome"/>
</dbReference>
<organism evidence="1 2">
    <name type="scientific">Pacificitalea manganoxidans</name>
    <dbReference type="NCBI Taxonomy" id="1411902"/>
    <lineage>
        <taxon>Bacteria</taxon>
        <taxon>Pseudomonadati</taxon>
        <taxon>Pseudomonadota</taxon>
        <taxon>Alphaproteobacteria</taxon>
        <taxon>Rhodobacterales</taxon>
        <taxon>Paracoccaceae</taxon>
        <taxon>Pacificitalea</taxon>
    </lineage>
</organism>
<gene>
    <name evidence="1" type="ORF">CBW24_05040</name>
</gene>
<dbReference type="CDD" id="cd02604">
    <property type="entry name" value="HAD_5NT"/>
    <property type="match status" value="1"/>
</dbReference>
<dbReference type="PANTHER" id="PTHR12725:SF117">
    <property type="entry name" value="HALOACID DEHALOGENASE-LIKE HYDROLASE"/>
    <property type="match status" value="1"/>
</dbReference>
<dbReference type="SFLD" id="SFLDS00003">
    <property type="entry name" value="Haloacid_Dehalogenase"/>
    <property type="match status" value="1"/>
</dbReference>
<dbReference type="PANTHER" id="PTHR12725">
    <property type="entry name" value="HALOACID DEHALOGENASE-LIKE HYDROLASE"/>
    <property type="match status" value="1"/>
</dbReference>
<sequence>MTSPAARATDASATGSTAPTVPAWALDGLRAAFDHVRIWVFDLDNTLYPPAVRLFDQIEVKMTDWVMRSIGVDRAEADRLRKLYWAEHGTTLAGLMQVHGIAPDGYLKEVHEIDLSALPRDPALAAAIGALPGRRIVYTNGTKPYAERVLAARGLTGIFDAVYGVEHAGYLPKPQRAAFEAVFATDGVDPARAAMFEDDPRNLSVPHDMGMRTVLVGPLAPPLEAEAAHIHYRTDSLTAFLRAIGPQG</sequence>
<dbReference type="RefSeq" id="WP_097372873.1">
    <property type="nucleotide sequence ID" value="NZ_CP021404.1"/>
</dbReference>
<dbReference type="Pfam" id="PF00702">
    <property type="entry name" value="Hydrolase"/>
    <property type="match status" value="1"/>
</dbReference>
<evidence type="ECO:0000313" key="1">
    <source>
        <dbReference type="EMBL" id="ATI41427.1"/>
    </source>
</evidence>
<proteinExistence type="predicted"/>
<dbReference type="SUPFAM" id="SSF56784">
    <property type="entry name" value="HAD-like"/>
    <property type="match status" value="1"/>
</dbReference>
<reference evidence="1 2" key="1">
    <citation type="submission" date="2017-05" db="EMBL/GenBank/DDBJ databases">
        <title>Comparative genomic and metabolic analysis of manganese-oxidizing mechanisms in Celeribater manganoxidans DY25T: its adaption to the environment of polymetallic nodule.</title>
        <authorList>
            <person name="Wang X."/>
        </authorList>
    </citation>
    <scope>NUCLEOTIDE SEQUENCE [LARGE SCALE GENOMIC DNA]</scope>
    <source>
        <strain evidence="1 2">DY25</strain>
    </source>
</reference>
<dbReference type="Gene3D" id="3.40.50.1000">
    <property type="entry name" value="HAD superfamily/HAD-like"/>
    <property type="match status" value="1"/>
</dbReference>
<dbReference type="SFLD" id="SFLDG01129">
    <property type="entry name" value="C1.5:_HAD__Beta-PGM__Phosphata"/>
    <property type="match status" value="1"/>
</dbReference>
<dbReference type="OrthoDB" id="9803141at2"/>
<dbReference type="SFLD" id="SFLDG01132">
    <property type="entry name" value="C1.5.3:_5'-Nucleotidase_Like"/>
    <property type="match status" value="1"/>
</dbReference>
<dbReference type="InterPro" id="IPR036412">
    <property type="entry name" value="HAD-like_sf"/>
</dbReference>